<organism evidence="2 3">
    <name type="scientific">Caerostris extrusa</name>
    <name type="common">Bark spider</name>
    <name type="synonym">Caerostris bankana</name>
    <dbReference type="NCBI Taxonomy" id="172846"/>
    <lineage>
        <taxon>Eukaryota</taxon>
        <taxon>Metazoa</taxon>
        <taxon>Ecdysozoa</taxon>
        <taxon>Arthropoda</taxon>
        <taxon>Chelicerata</taxon>
        <taxon>Arachnida</taxon>
        <taxon>Araneae</taxon>
        <taxon>Araneomorphae</taxon>
        <taxon>Entelegynae</taxon>
        <taxon>Araneoidea</taxon>
        <taxon>Araneidae</taxon>
        <taxon>Caerostris</taxon>
    </lineage>
</organism>
<evidence type="ECO:0000313" key="2">
    <source>
        <dbReference type="EMBL" id="GIX89638.1"/>
    </source>
</evidence>
<proteinExistence type="predicted"/>
<accession>A0AAV4NY08</accession>
<comment type="caution">
    <text evidence="2">The sequence shown here is derived from an EMBL/GenBank/DDBJ whole genome shotgun (WGS) entry which is preliminary data.</text>
</comment>
<dbReference type="Proteomes" id="UP001054945">
    <property type="component" value="Unassembled WGS sequence"/>
</dbReference>
<name>A0AAV4NY08_CAEEX</name>
<feature type="region of interest" description="Disordered" evidence="1">
    <location>
        <begin position="64"/>
        <end position="86"/>
    </location>
</feature>
<reference evidence="2 3" key="1">
    <citation type="submission" date="2021-06" db="EMBL/GenBank/DDBJ databases">
        <title>Caerostris extrusa draft genome.</title>
        <authorList>
            <person name="Kono N."/>
            <person name="Arakawa K."/>
        </authorList>
    </citation>
    <scope>NUCLEOTIDE SEQUENCE [LARGE SCALE GENOMIC DNA]</scope>
</reference>
<gene>
    <name evidence="2" type="ORF">CEXT_420811</name>
</gene>
<sequence length="291" mass="32632">MLHYFHETGLPAFDRIQQQEFSRKALGIPDLCRNCSKSNSAVTALQLARKFTCGKTLQWDTAQQKSKERRAHFENDEHESPSPTSNYAQKCVSKSKTCEWNSPSCSKGFADCKKIPSEQLQMRLKGFQQGPASDHAHVSTSLKEPLVSRKKESRISNQEKSEGLFAGVLNLTDNLNLAVSERLNFLKSSDQINFNVQLFCSLLKAQFRKILTEEDKKNSVADTNLIMNTVIYCLRESTKATGKNITTPNALQFQASGGTSREADVEDNVKSECVISAEEHEKNWTKLSISS</sequence>
<evidence type="ECO:0000256" key="1">
    <source>
        <dbReference type="SAM" id="MobiDB-lite"/>
    </source>
</evidence>
<dbReference type="EMBL" id="BPLR01021445">
    <property type="protein sequence ID" value="GIX89638.1"/>
    <property type="molecule type" value="Genomic_DNA"/>
</dbReference>
<keyword evidence="3" id="KW-1185">Reference proteome</keyword>
<dbReference type="AlphaFoldDB" id="A0AAV4NY08"/>
<protein>
    <submittedName>
        <fullName evidence="2">Uncharacterized protein</fullName>
    </submittedName>
</protein>
<feature type="compositionally biased region" description="Basic and acidic residues" evidence="1">
    <location>
        <begin position="71"/>
        <end position="80"/>
    </location>
</feature>
<evidence type="ECO:0000313" key="3">
    <source>
        <dbReference type="Proteomes" id="UP001054945"/>
    </source>
</evidence>